<dbReference type="Pfam" id="PF02852">
    <property type="entry name" value="Pyr_redox_dim"/>
    <property type="match status" value="1"/>
</dbReference>
<feature type="domain" description="Pyridine nucleotide-disulphide oxidoreductase dimerisation" evidence="17">
    <location>
        <begin position="338"/>
        <end position="445"/>
    </location>
</feature>
<accession>A0A923L7L9</accession>
<dbReference type="EC" id="1.8.1.4" evidence="3 16"/>
<evidence type="ECO:0000313" key="20">
    <source>
        <dbReference type="Proteomes" id="UP000637359"/>
    </source>
</evidence>
<evidence type="ECO:0000256" key="5">
    <source>
        <dbReference type="ARBA" id="ARBA00022490"/>
    </source>
</evidence>
<dbReference type="PRINTS" id="PR00368">
    <property type="entry name" value="FADPNR"/>
</dbReference>
<dbReference type="SUPFAM" id="SSF55424">
    <property type="entry name" value="FAD/NAD-linked reductases, dimerisation (C-terminal) domain"/>
    <property type="match status" value="1"/>
</dbReference>
<feature type="domain" description="FAD/NAD(P)-binding" evidence="18">
    <location>
        <begin position="4"/>
        <end position="320"/>
    </location>
</feature>
<dbReference type="InterPro" id="IPR012999">
    <property type="entry name" value="Pyr_OxRdtase_I_AS"/>
</dbReference>
<evidence type="ECO:0000256" key="1">
    <source>
        <dbReference type="ARBA" id="ARBA00004496"/>
    </source>
</evidence>
<evidence type="ECO:0000256" key="8">
    <source>
        <dbReference type="ARBA" id="ARBA00023002"/>
    </source>
</evidence>
<dbReference type="InterPro" id="IPR006258">
    <property type="entry name" value="Lipoamide_DH"/>
</dbReference>
<dbReference type="PANTHER" id="PTHR22912:SF217">
    <property type="entry name" value="DIHYDROLIPOYL DEHYDROGENASE"/>
    <property type="match status" value="1"/>
</dbReference>
<dbReference type="Pfam" id="PF07992">
    <property type="entry name" value="Pyr_redox_2"/>
    <property type="match status" value="1"/>
</dbReference>
<feature type="active site" description="Proton acceptor" evidence="13">
    <location>
        <position position="436"/>
    </location>
</feature>
<keyword evidence="5" id="KW-0963">Cytoplasm</keyword>
<keyword evidence="11 16" id="KW-0676">Redox-active center</keyword>
<evidence type="ECO:0000256" key="14">
    <source>
        <dbReference type="PIRSR" id="PIRSR000350-3"/>
    </source>
</evidence>
<feature type="binding site" evidence="14">
    <location>
        <position position="201"/>
    </location>
    <ligand>
        <name>NAD(+)</name>
        <dbReference type="ChEBI" id="CHEBI:57540"/>
    </ligand>
</feature>
<keyword evidence="14" id="KW-0547">Nucleotide-binding</keyword>
<gene>
    <name evidence="19" type="primary">lpdA</name>
    <name evidence="19" type="ORF">H8S33_14695</name>
</gene>
<sequence>MKTFDVAIIGGGPGGYVAAIRAAKSGLSVALVEGSELGGTCLNRGCIPSKTLLKHAEVLNQINHANQFGIQVRDVSFSFPDMIKRKNQVIRQLQNGIKGLLRQNKITLLNGYGTVHADKKVTVELDERKEEIQAAHIILATGSKPFIPEIPGISDIDYYTSDTIFDLNEVPKRLVIMGGGVIGLEIACVFNSLGSAVDLIEMADRVIPAEDPDASHFITKQLVEKGINIHTTTKVTGFKKEANTIVELEGNGEKASIETDAILISVGRIPNTTGIEETGVSFDGRFVKVDEYMRTSVDGIYAIGDVIGGFQLAHAASEEGIHAVDHILGKEKKFDLAMPRCVYTFPEIASVGMTEEQAKAKGFTVRTKKVDLAGNGKAIASLENRGFMKIIVDEKYGEILGVVMVGAHVTEMISQATSFIHLEGTVEELDSMIFPHPTMSEALFESAAAWLGKGIHY</sequence>
<dbReference type="GO" id="GO:0004148">
    <property type="term" value="F:dihydrolipoyl dehydrogenase (NADH) activity"/>
    <property type="evidence" value="ECO:0007669"/>
    <property type="project" value="UniProtKB-EC"/>
</dbReference>
<comment type="similarity">
    <text evidence="2 16">Belongs to the class-I pyridine nucleotide-disulfide oxidoreductase family.</text>
</comment>
<dbReference type="FunFam" id="3.30.390.30:FF:000001">
    <property type="entry name" value="Dihydrolipoyl dehydrogenase"/>
    <property type="match status" value="1"/>
</dbReference>
<feature type="binding site" evidence="14">
    <location>
        <begin position="178"/>
        <end position="185"/>
    </location>
    <ligand>
        <name>NAD(+)</name>
        <dbReference type="ChEBI" id="CHEBI:57540"/>
    </ligand>
</feature>
<comment type="cofactor">
    <cofactor evidence="14 16">
        <name>FAD</name>
        <dbReference type="ChEBI" id="CHEBI:57692"/>
    </cofactor>
    <text evidence="14 16">Binds 1 FAD per subunit.</text>
</comment>
<dbReference type="InterPro" id="IPR023753">
    <property type="entry name" value="FAD/NAD-binding_dom"/>
</dbReference>
<feature type="binding site" evidence="14">
    <location>
        <position position="267"/>
    </location>
    <ligand>
        <name>NAD(+)</name>
        <dbReference type="ChEBI" id="CHEBI:57540"/>
    </ligand>
</feature>
<evidence type="ECO:0000256" key="2">
    <source>
        <dbReference type="ARBA" id="ARBA00007532"/>
    </source>
</evidence>
<comment type="caution">
    <text evidence="19">The sequence shown here is derived from an EMBL/GenBank/DDBJ whole genome shotgun (WGS) entry which is preliminary data.</text>
</comment>
<dbReference type="AlphaFoldDB" id="A0A923L7L9"/>
<protein>
    <recommendedName>
        <fullName evidence="4 16">Dihydrolipoyl dehydrogenase</fullName>
        <ecNumber evidence="3 16">1.8.1.4</ecNumber>
    </recommendedName>
</protein>
<evidence type="ECO:0000256" key="11">
    <source>
        <dbReference type="ARBA" id="ARBA00023284"/>
    </source>
</evidence>
<evidence type="ECO:0000256" key="7">
    <source>
        <dbReference type="ARBA" id="ARBA00022827"/>
    </source>
</evidence>
<feature type="binding site" evidence="14">
    <location>
        <position position="113"/>
    </location>
    <ligand>
        <name>FAD</name>
        <dbReference type="ChEBI" id="CHEBI:57692"/>
    </ligand>
</feature>
<evidence type="ECO:0000256" key="15">
    <source>
        <dbReference type="PIRSR" id="PIRSR000350-4"/>
    </source>
</evidence>
<evidence type="ECO:0000259" key="18">
    <source>
        <dbReference type="Pfam" id="PF07992"/>
    </source>
</evidence>
<dbReference type="PANTHER" id="PTHR22912">
    <property type="entry name" value="DISULFIDE OXIDOREDUCTASE"/>
    <property type="match status" value="1"/>
</dbReference>
<evidence type="ECO:0000256" key="6">
    <source>
        <dbReference type="ARBA" id="ARBA00022630"/>
    </source>
</evidence>
<dbReference type="InterPro" id="IPR036188">
    <property type="entry name" value="FAD/NAD-bd_sf"/>
</dbReference>
<evidence type="ECO:0000256" key="13">
    <source>
        <dbReference type="PIRSR" id="PIRSR000350-2"/>
    </source>
</evidence>
<evidence type="ECO:0000256" key="3">
    <source>
        <dbReference type="ARBA" id="ARBA00012608"/>
    </source>
</evidence>
<dbReference type="PIRSF" id="PIRSF000350">
    <property type="entry name" value="Mercury_reductase_MerA"/>
    <property type="match status" value="1"/>
</dbReference>
<evidence type="ECO:0000256" key="9">
    <source>
        <dbReference type="ARBA" id="ARBA00023027"/>
    </source>
</evidence>
<reference evidence="19" key="1">
    <citation type="submission" date="2020-08" db="EMBL/GenBank/DDBJ databases">
        <title>Genome public.</title>
        <authorList>
            <person name="Liu C."/>
            <person name="Sun Q."/>
        </authorList>
    </citation>
    <scope>NUCLEOTIDE SEQUENCE</scope>
    <source>
        <strain evidence="19">BX22</strain>
    </source>
</reference>
<dbReference type="GO" id="GO:0050660">
    <property type="term" value="F:flavin adenine dinucleotide binding"/>
    <property type="evidence" value="ECO:0007669"/>
    <property type="project" value="InterPro"/>
</dbReference>
<evidence type="ECO:0000259" key="17">
    <source>
        <dbReference type="Pfam" id="PF02852"/>
    </source>
</evidence>
<dbReference type="Proteomes" id="UP000637359">
    <property type="component" value="Unassembled WGS sequence"/>
</dbReference>
<dbReference type="SUPFAM" id="SSF51905">
    <property type="entry name" value="FAD/NAD(P)-binding domain"/>
    <property type="match status" value="1"/>
</dbReference>
<feature type="binding site" evidence="14">
    <location>
        <position position="305"/>
    </location>
    <ligand>
        <name>NAD(+)</name>
        <dbReference type="ChEBI" id="CHEBI:57540"/>
    </ligand>
</feature>
<name>A0A923L7L9_9BACI</name>
<feature type="disulfide bond" description="Redox-active" evidence="15">
    <location>
        <begin position="41"/>
        <end position="46"/>
    </location>
</feature>
<proteinExistence type="inferred from homology"/>
<feature type="binding site" evidence="14">
    <location>
        <position position="50"/>
    </location>
    <ligand>
        <name>FAD</name>
        <dbReference type="ChEBI" id="CHEBI:57692"/>
    </ligand>
</feature>
<dbReference type="PRINTS" id="PR00411">
    <property type="entry name" value="PNDRDTASEI"/>
</dbReference>
<feature type="binding site" evidence="14">
    <location>
        <begin position="141"/>
        <end position="143"/>
    </location>
    <ligand>
        <name>FAD</name>
        <dbReference type="ChEBI" id="CHEBI:57692"/>
    </ligand>
</feature>
<dbReference type="GO" id="GO:0006103">
    <property type="term" value="P:2-oxoglutarate metabolic process"/>
    <property type="evidence" value="ECO:0007669"/>
    <property type="project" value="TreeGrafter"/>
</dbReference>
<comment type="subcellular location">
    <subcellularLocation>
        <location evidence="1">Cytoplasm</location>
    </subcellularLocation>
</comment>
<evidence type="ECO:0000313" key="19">
    <source>
        <dbReference type="EMBL" id="MBC5638043.1"/>
    </source>
</evidence>
<keyword evidence="7 14" id="KW-0274">FAD</keyword>
<evidence type="ECO:0000256" key="16">
    <source>
        <dbReference type="RuleBase" id="RU003692"/>
    </source>
</evidence>
<dbReference type="EMBL" id="JACOOL010000011">
    <property type="protein sequence ID" value="MBC5638043.1"/>
    <property type="molecule type" value="Genomic_DNA"/>
</dbReference>
<evidence type="ECO:0000256" key="4">
    <source>
        <dbReference type="ARBA" id="ARBA00016961"/>
    </source>
</evidence>
<dbReference type="GO" id="GO:0005737">
    <property type="term" value="C:cytoplasm"/>
    <property type="evidence" value="ECO:0007669"/>
    <property type="project" value="UniProtKB-SubCell"/>
</dbReference>
<evidence type="ECO:0000256" key="12">
    <source>
        <dbReference type="ARBA" id="ARBA00049187"/>
    </source>
</evidence>
<dbReference type="RefSeq" id="WP_186870751.1">
    <property type="nucleotide sequence ID" value="NZ_JACOOL010000011.1"/>
</dbReference>
<comment type="miscellaneous">
    <text evidence="16">The active site is a redox-active disulfide bond.</text>
</comment>
<dbReference type="NCBIfam" id="TIGR01350">
    <property type="entry name" value="lipoamide_DH"/>
    <property type="match status" value="1"/>
</dbReference>
<comment type="catalytic activity">
    <reaction evidence="12 16">
        <text>N(6)-[(R)-dihydrolipoyl]-L-lysyl-[protein] + NAD(+) = N(6)-[(R)-lipoyl]-L-lysyl-[protein] + NADH + H(+)</text>
        <dbReference type="Rhea" id="RHEA:15045"/>
        <dbReference type="Rhea" id="RHEA-COMP:10474"/>
        <dbReference type="Rhea" id="RHEA-COMP:10475"/>
        <dbReference type="ChEBI" id="CHEBI:15378"/>
        <dbReference type="ChEBI" id="CHEBI:57540"/>
        <dbReference type="ChEBI" id="CHEBI:57945"/>
        <dbReference type="ChEBI" id="CHEBI:83099"/>
        <dbReference type="ChEBI" id="CHEBI:83100"/>
        <dbReference type="EC" id="1.8.1.4"/>
    </reaction>
</comment>
<keyword evidence="8 16" id="KW-0560">Oxidoreductase</keyword>
<dbReference type="Gene3D" id="3.50.50.60">
    <property type="entry name" value="FAD/NAD(P)-binding domain"/>
    <property type="match status" value="2"/>
</dbReference>
<keyword evidence="10" id="KW-1015">Disulfide bond</keyword>
<keyword evidence="6 16" id="KW-0285">Flavoprotein</keyword>
<dbReference type="InterPro" id="IPR004099">
    <property type="entry name" value="Pyr_nucl-diS_OxRdtase_dimer"/>
</dbReference>
<organism evidence="19 20">
    <name type="scientific">Ornithinibacillus hominis</name>
    <dbReference type="NCBI Taxonomy" id="2763055"/>
    <lineage>
        <taxon>Bacteria</taxon>
        <taxon>Bacillati</taxon>
        <taxon>Bacillota</taxon>
        <taxon>Bacilli</taxon>
        <taxon>Bacillales</taxon>
        <taxon>Bacillaceae</taxon>
        <taxon>Ornithinibacillus</taxon>
    </lineage>
</organism>
<keyword evidence="20" id="KW-1185">Reference proteome</keyword>
<dbReference type="InterPro" id="IPR001100">
    <property type="entry name" value="Pyr_nuc-diS_OxRdtase"/>
</dbReference>
<dbReference type="InterPro" id="IPR016156">
    <property type="entry name" value="FAD/NAD-linked_Rdtase_dimer_sf"/>
</dbReference>
<keyword evidence="9 14" id="KW-0520">NAD</keyword>
<dbReference type="InterPro" id="IPR050151">
    <property type="entry name" value="Class-I_Pyr_Nuc-Dis_Oxidored"/>
</dbReference>
<dbReference type="Gene3D" id="3.30.390.30">
    <property type="match status" value="1"/>
</dbReference>
<evidence type="ECO:0000256" key="10">
    <source>
        <dbReference type="ARBA" id="ARBA00023157"/>
    </source>
</evidence>
<dbReference type="PROSITE" id="PS00076">
    <property type="entry name" value="PYRIDINE_REDOX_1"/>
    <property type="match status" value="1"/>
</dbReference>